<organism evidence="7 8">
    <name type="scientific">Corynebacterium humireducens NBRC 106098 = DSM 45392</name>
    <dbReference type="NCBI Taxonomy" id="1223515"/>
    <lineage>
        <taxon>Bacteria</taxon>
        <taxon>Bacillati</taxon>
        <taxon>Actinomycetota</taxon>
        <taxon>Actinomycetes</taxon>
        <taxon>Mycobacteriales</taxon>
        <taxon>Corynebacteriaceae</taxon>
        <taxon>Corynebacterium</taxon>
    </lineage>
</organism>
<evidence type="ECO:0000313" key="8">
    <source>
        <dbReference type="Proteomes" id="UP000031524"/>
    </source>
</evidence>
<evidence type="ECO:0000256" key="4">
    <source>
        <dbReference type="ARBA" id="ARBA00022840"/>
    </source>
</evidence>
<dbReference type="SMART" id="SM00382">
    <property type="entry name" value="AAA"/>
    <property type="match status" value="1"/>
</dbReference>
<dbReference type="KEGG" id="chm:B842_11645"/>
<feature type="domain" description="ABC transporter" evidence="6">
    <location>
        <begin position="2"/>
        <end position="238"/>
    </location>
</feature>
<evidence type="ECO:0000256" key="1">
    <source>
        <dbReference type="ARBA" id="ARBA00005417"/>
    </source>
</evidence>
<evidence type="ECO:0000256" key="3">
    <source>
        <dbReference type="ARBA" id="ARBA00022741"/>
    </source>
</evidence>
<keyword evidence="2" id="KW-0813">Transport</keyword>
<dbReference type="PROSITE" id="PS00211">
    <property type="entry name" value="ABC_TRANSPORTER_1"/>
    <property type="match status" value="1"/>
</dbReference>
<gene>
    <name evidence="7" type="ORF">B842_11645</name>
</gene>
<keyword evidence="4 7" id="KW-0067">ATP-binding</keyword>
<dbReference type="InterPro" id="IPR003439">
    <property type="entry name" value="ABC_transporter-like_ATP-bd"/>
</dbReference>
<keyword evidence="3" id="KW-0547">Nucleotide-binding</keyword>
<dbReference type="GO" id="GO:0016887">
    <property type="term" value="F:ATP hydrolysis activity"/>
    <property type="evidence" value="ECO:0007669"/>
    <property type="project" value="InterPro"/>
</dbReference>
<evidence type="ECO:0000256" key="5">
    <source>
        <dbReference type="ARBA" id="ARBA00066388"/>
    </source>
</evidence>
<dbReference type="Proteomes" id="UP000031524">
    <property type="component" value="Chromosome"/>
</dbReference>
<dbReference type="EMBL" id="CP005286">
    <property type="protein sequence ID" value="AJE34174.1"/>
    <property type="molecule type" value="Genomic_DNA"/>
</dbReference>
<dbReference type="FunFam" id="3.40.50.300:FF:000425">
    <property type="entry name" value="Probable ABC transporter, ATP-binding subunit"/>
    <property type="match status" value="1"/>
</dbReference>
<dbReference type="AlphaFoldDB" id="A0A0B5DEK0"/>
<protein>
    <recommendedName>
        <fullName evidence="5">ABC-type quaternary amine transporter</fullName>
        <ecNumber evidence="5">7.6.2.9</ecNumber>
    </recommendedName>
</protein>
<dbReference type="InterPro" id="IPR027417">
    <property type="entry name" value="P-loop_NTPase"/>
</dbReference>
<dbReference type="Pfam" id="PF00005">
    <property type="entry name" value="ABC_tran"/>
    <property type="match status" value="1"/>
</dbReference>
<dbReference type="PANTHER" id="PTHR43117">
    <property type="entry name" value="OSMOPROTECTANT IMPORT ATP-BINDING PROTEIN OSMV"/>
    <property type="match status" value="1"/>
</dbReference>
<evidence type="ECO:0000259" key="6">
    <source>
        <dbReference type="PROSITE" id="PS50893"/>
    </source>
</evidence>
<name>A0A0B5DEK0_9CORY</name>
<evidence type="ECO:0000313" key="7">
    <source>
        <dbReference type="EMBL" id="AJE34174.1"/>
    </source>
</evidence>
<dbReference type="HOGENOM" id="CLU_000604_1_22_11"/>
<dbReference type="PANTHER" id="PTHR43117:SF4">
    <property type="entry name" value="OSMOPROTECTANT IMPORT ATP-BINDING PROTEIN OSMV"/>
    <property type="match status" value="1"/>
</dbReference>
<dbReference type="SUPFAM" id="SSF52540">
    <property type="entry name" value="P-loop containing nucleoside triphosphate hydrolases"/>
    <property type="match status" value="1"/>
</dbReference>
<dbReference type="InterPro" id="IPR003593">
    <property type="entry name" value="AAA+_ATPase"/>
</dbReference>
<dbReference type="PROSITE" id="PS50893">
    <property type="entry name" value="ABC_TRANSPORTER_2"/>
    <property type="match status" value="1"/>
</dbReference>
<reference evidence="7 8" key="1">
    <citation type="submission" date="2013-04" db="EMBL/GenBank/DDBJ databases">
        <title>Complete genome sequence of Corynebacterium humireducens DSM 45392(T), isolated from a wastewater-fed microbial fuel cell.</title>
        <authorList>
            <person name="Ruckert C."/>
            <person name="Albersmeier A."/>
            <person name="Kalinowski J."/>
        </authorList>
    </citation>
    <scope>NUCLEOTIDE SEQUENCE [LARGE SCALE GENOMIC DNA]</scope>
    <source>
        <strain evidence="8">MFC-5</strain>
    </source>
</reference>
<dbReference type="GO" id="GO:0015418">
    <property type="term" value="F:ABC-type quaternary ammonium compound transporting activity"/>
    <property type="evidence" value="ECO:0007669"/>
    <property type="project" value="UniProtKB-EC"/>
</dbReference>
<dbReference type="EC" id="7.6.2.9" evidence="5"/>
<sequence length="268" mass="29197">MIEFDGVSRTYPGSATPAVEGFSYCVESGSTTVFVGPSGCGKTTLLRMVNRMVSPDAGRVLVRGADVAYLDPVRLRRSIGYVMQHSGLLPHRTVLDNVATVAQLSGMPRTVARQRAVEMLRLVGLHPDLGRRYPAELSGGQAQRVGVARGLVADPDILLMDEPFGAVDPVVRRGLQEEVLALQERKARTILMVTHDIDEAFLLGDRIVLLGDRARIEQTGPPEEFLTAPANDRVREFTGAEGRMLSVENRGGRTLVVDRNGRVRGVLE</sequence>
<dbReference type="InterPro" id="IPR017871">
    <property type="entry name" value="ABC_transporter-like_CS"/>
</dbReference>
<dbReference type="Gene3D" id="3.40.50.300">
    <property type="entry name" value="P-loop containing nucleotide triphosphate hydrolases"/>
    <property type="match status" value="1"/>
</dbReference>
<dbReference type="OrthoDB" id="9802264at2"/>
<dbReference type="STRING" id="1223515.B842_11645"/>
<dbReference type="GO" id="GO:0005524">
    <property type="term" value="F:ATP binding"/>
    <property type="evidence" value="ECO:0007669"/>
    <property type="project" value="UniProtKB-KW"/>
</dbReference>
<keyword evidence="8" id="KW-1185">Reference proteome</keyword>
<accession>A0A0B5DEK0</accession>
<evidence type="ECO:0000256" key="2">
    <source>
        <dbReference type="ARBA" id="ARBA00022448"/>
    </source>
</evidence>
<dbReference type="RefSeq" id="WP_040086873.1">
    <property type="nucleotide sequence ID" value="NZ_BCSU01000001.1"/>
</dbReference>
<comment type="similarity">
    <text evidence="1">Belongs to the ABC transporter superfamily.</text>
</comment>
<proteinExistence type="inferred from homology"/>